<keyword evidence="3" id="KW-1185">Reference proteome</keyword>
<dbReference type="Proteomes" id="UP000026960">
    <property type="component" value="Chromosome 11"/>
</dbReference>
<evidence type="ECO:0000313" key="3">
    <source>
        <dbReference type="Proteomes" id="UP000026960"/>
    </source>
</evidence>
<name>A0A0D3HIB8_9ORYZ</name>
<reference evidence="2" key="2">
    <citation type="submission" date="2015-03" db="UniProtKB">
        <authorList>
            <consortium name="EnsemblPlants"/>
        </authorList>
    </citation>
    <scope>IDENTIFICATION</scope>
</reference>
<proteinExistence type="predicted"/>
<dbReference type="PANTHER" id="PTHR33601:SF6">
    <property type="entry name" value="OS12G0151600 PROTEIN"/>
    <property type="match status" value="1"/>
</dbReference>
<accession>A0A0D3HIB8</accession>
<evidence type="ECO:0000313" key="2">
    <source>
        <dbReference type="EnsemblPlants" id="OBART11G03380.1"/>
    </source>
</evidence>
<dbReference type="eggNOG" id="ENOG502R3W0">
    <property type="taxonomic scope" value="Eukaryota"/>
</dbReference>
<dbReference type="AlphaFoldDB" id="A0A0D3HIB8"/>
<sequence>MDRVTNLYLENLCIMQENERLRKKAQLLDKENKALLAKLKFKNNPSTAAAAAASSPSSQQQPDAGASAAASVVKAGAAAPSSSYGGKKTK</sequence>
<organism evidence="2">
    <name type="scientific">Oryza barthii</name>
    <dbReference type="NCBI Taxonomy" id="65489"/>
    <lineage>
        <taxon>Eukaryota</taxon>
        <taxon>Viridiplantae</taxon>
        <taxon>Streptophyta</taxon>
        <taxon>Embryophyta</taxon>
        <taxon>Tracheophyta</taxon>
        <taxon>Spermatophyta</taxon>
        <taxon>Magnoliopsida</taxon>
        <taxon>Liliopsida</taxon>
        <taxon>Poales</taxon>
        <taxon>Poaceae</taxon>
        <taxon>BOP clade</taxon>
        <taxon>Oryzoideae</taxon>
        <taxon>Oryzeae</taxon>
        <taxon>Oryzinae</taxon>
        <taxon>Oryza</taxon>
    </lineage>
</organism>
<feature type="region of interest" description="Disordered" evidence="1">
    <location>
        <begin position="46"/>
        <end position="90"/>
    </location>
</feature>
<reference evidence="2" key="1">
    <citation type="journal article" date="2009" name="Rice">
        <title>De Novo Next Generation Sequencing of Plant Genomes.</title>
        <authorList>
            <person name="Rounsley S."/>
            <person name="Marri P.R."/>
            <person name="Yu Y."/>
            <person name="He R."/>
            <person name="Sisneros N."/>
            <person name="Goicoechea J.L."/>
            <person name="Lee S.J."/>
            <person name="Angelova A."/>
            <person name="Kudrna D."/>
            <person name="Luo M."/>
            <person name="Affourtit J."/>
            <person name="Desany B."/>
            <person name="Knight J."/>
            <person name="Niazi F."/>
            <person name="Egholm M."/>
            <person name="Wing R.A."/>
        </authorList>
    </citation>
    <scope>NUCLEOTIDE SEQUENCE [LARGE SCALE GENOMIC DNA]</scope>
    <source>
        <strain evidence="2">cv. IRGC 105608</strain>
    </source>
</reference>
<dbReference type="HOGENOM" id="CLU_158233_1_0_1"/>
<dbReference type="Gramene" id="OBART11G03380.1">
    <property type="protein sequence ID" value="OBART11G03380.1"/>
    <property type="gene ID" value="OBART11G03380"/>
</dbReference>
<dbReference type="EnsemblPlants" id="OBART11G03380.1">
    <property type="protein sequence ID" value="OBART11G03380.1"/>
    <property type="gene ID" value="OBART11G03380"/>
</dbReference>
<dbReference type="PaxDb" id="65489-OBART11G03380.1"/>
<evidence type="ECO:0000256" key="1">
    <source>
        <dbReference type="SAM" id="MobiDB-lite"/>
    </source>
</evidence>
<protein>
    <recommendedName>
        <fullName evidence="4">Protein LITTLE ZIPPER 3</fullName>
    </recommendedName>
</protein>
<dbReference type="STRING" id="65489.A0A0D3HIB8"/>
<dbReference type="InterPro" id="IPR039312">
    <property type="entry name" value="ZPR"/>
</dbReference>
<evidence type="ECO:0008006" key="4">
    <source>
        <dbReference type="Google" id="ProtNLM"/>
    </source>
</evidence>
<dbReference type="PANTHER" id="PTHR33601">
    <property type="entry name" value="PROTEIN LITTLE ZIPPER 4"/>
    <property type="match status" value="1"/>
</dbReference>